<dbReference type="GO" id="GO:0009190">
    <property type="term" value="P:cyclic nucleotide biosynthetic process"/>
    <property type="evidence" value="ECO:0007669"/>
    <property type="project" value="InterPro"/>
</dbReference>
<dbReference type="SUPFAM" id="SSF55073">
    <property type="entry name" value="Nucleotide cyclase"/>
    <property type="match status" value="1"/>
</dbReference>
<dbReference type="InterPro" id="IPR050697">
    <property type="entry name" value="Adenylyl/Guanylyl_Cyclase_3/4"/>
</dbReference>
<dbReference type="PANTHER" id="PTHR43081:SF1">
    <property type="entry name" value="ADENYLATE CYCLASE, TERMINAL-DIFFERENTIATION SPECIFIC"/>
    <property type="match status" value="1"/>
</dbReference>
<protein>
    <submittedName>
        <fullName evidence="3">Adenylate cyclase</fullName>
    </submittedName>
</protein>
<feature type="compositionally biased region" description="Low complexity" evidence="1">
    <location>
        <begin position="851"/>
        <end position="864"/>
    </location>
</feature>
<dbReference type="Proteomes" id="UP000236333">
    <property type="component" value="Unassembled WGS sequence"/>
</dbReference>
<reference evidence="3 4" key="1">
    <citation type="journal article" date="2017" name="Mol. Biol. Evol.">
        <title>The 4-celled Tetrabaena socialis nuclear genome reveals the essential components for genetic control of cell number at the origin of multicellularity in the volvocine lineage.</title>
        <authorList>
            <person name="Featherston J."/>
            <person name="Arakaki Y."/>
            <person name="Hanschen E.R."/>
            <person name="Ferris P.J."/>
            <person name="Michod R.E."/>
            <person name="Olson B.J.S.C."/>
            <person name="Nozaki H."/>
            <person name="Durand P.M."/>
        </authorList>
    </citation>
    <scope>NUCLEOTIDE SEQUENCE [LARGE SCALE GENOMIC DNA]</scope>
    <source>
        <strain evidence="3 4">NIES-571</strain>
    </source>
</reference>
<proteinExistence type="predicted"/>
<dbReference type="InterPro" id="IPR029787">
    <property type="entry name" value="Nucleotide_cyclase"/>
</dbReference>
<evidence type="ECO:0000313" key="4">
    <source>
        <dbReference type="Proteomes" id="UP000236333"/>
    </source>
</evidence>
<sequence length="1023" mass="106441">VPQSWDELAAFGASYSALRPAWAPTTAFCAAAGPTCDGSALFNAIWQSIAQSQGASQGVHFMLGTMQPLAGTAAFVAAARLFASIWKPALPAPSGYCGYMHPGLARGACVLSVGTLEQVKDVATGVPVGAFGANSSTSALPAAAFSVTQLPGSPYVLDAGNNSNLVLCSVENCPFSDMAHLRADPKASRAAAMVAVAAFTGSAPGARRRVLGSAGQEEEAGSAMALHLAGSRLGSGLGAVQAARVYGAAAVPGSGDRRRLQSGSYLVNRAPFVSNTQLEGAISSRASASTQLLAWHTLMHLAGSNESLRLILAPDSGMAPFRTSHFSSSARSAWAEAGYDGRIANEALDALLTALTHPNVAWGLRFSGGDFYESAVSSFLARVLAYAVPNTPVVLAVETARIKQQLAAHYGAQPLSALEAGYSAFLGIKPVDAVSPPPPPLPPRARAVQVGAPPANRRDYNILAALIVAGVVVLTITAYSLRRMGRGSCSPWRRRELVSWRSDAPGASSKTTLLITDIEGSTQLWEELPAVVMGYALRLHHSCIRRILVRHRGYESATEGDSFVLAFFGPDAALAFAMEAQQELLGQDWPAQLLATEACAPFYTSAPAGFPFKRPAALEQVLSRMAMRPHGTHSTSGAVSQPGTPHPAGQSTRARIPSFASRHVSLSQSSKNNMLGRLPRTPNRSVARMSLDCAGSAFIQSGTHRRPGALQPSAEPAALQSNPQLSNPLSPSCLTAASTSHRLAARDTQASSPLSPGDGHQSLRTSPDTEPPSSRGDEAGAGEQLRSAPLMLLGARSGLHGRQARAVVPSHLLQQQQQHPWQSNQSELSRQLQQLHLQQQLQLHDQEQREQQQQQRSSQHSAHAQSAFQVFAASGGWALIHEADESNTRVSGDVDADVASAPALAGCGSPSTSRNVTGSGMASATAAASFGGAAAELAGCVEGVVGRSEPLPKLFLQHCSSRVGSYARKHPSRVHSPAFGPHLVLASGQSGSAAAAAAAAAAATGAAPEWEASTLEAALKVAM</sequence>
<feature type="non-terminal residue" evidence="3">
    <location>
        <position position="1"/>
    </location>
</feature>
<feature type="compositionally biased region" description="Low complexity" evidence="1">
    <location>
        <begin position="719"/>
        <end position="732"/>
    </location>
</feature>
<feature type="region of interest" description="Disordered" evidence="1">
    <location>
        <begin position="702"/>
        <end position="781"/>
    </location>
</feature>
<feature type="region of interest" description="Disordered" evidence="1">
    <location>
        <begin position="839"/>
        <end position="864"/>
    </location>
</feature>
<dbReference type="AlphaFoldDB" id="A0A2J7ZJ18"/>
<keyword evidence="4" id="KW-1185">Reference proteome</keyword>
<evidence type="ECO:0000256" key="1">
    <source>
        <dbReference type="SAM" id="MobiDB-lite"/>
    </source>
</evidence>
<dbReference type="PANTHER" id="PTHR43081">
    <property type="entry name" value="ADENYLATE CYCLASE, TERMINAL-DIFFERENTIATION SPECIFIC-RELATED"/>
    <property type="match status" value="1"/>
</dbReference>
<dbReference type="OrthoDB" id="550587at2759"/>
<dbReference type="InterPro" id="IPR001054">
    <property type="entry name" value="A/G_cyclase"/>
</dbReference>
<dbReference type="GO" id="GO:0035556">
    <property type="term" value="P:intracellular signal transduction"/>
    <property type="evidence" value="ECO:0007669"/>
    <property type="project" value="InterPro"/>
</dbReference>
<dbReference type="EMBL" id="PGGS01001561">
    <property type="protein sequence ID" value="PNH00256.1"/>
    <property type="molecule type" value="Genomic_DNA"/>
</dbReference>
<evidence type="ECO:0000259" key="2">
    <source>
        <dbReference type="PROSITE" id="PS50125"/>
    </source>
</evidence>
<name>A0A2J7ZJ18_9CHLO</name>
<feature type="region of interest" description="Disordered" evidence="1">
    <location>
        <begin position="628"/>
        <end position="683"/>
    </location>
</feature>
<feature type="compositionally biased region" description="Polar residues" evidence="1">
    <location>
        <begin position="632"/>
        <end position="653"/>
    </location>
</feature>
<gene>
    <name evidence="3" type="ORF">TSOC_013932</name>
</gene>
<feature type="compositionally biased region" description="Polar residues" evidence="1">
    <location>
        <begin position="762"/>
        <end position="772"/>
    </location>
</feature>
<organism evidence="3 4">
    <name type="scientific">Tetrabaena socialis</name>
    <dbReference type="NCBI Taxonomy" id="47790"/>
    <lineage>
        <taxon>Eukaryota</taxon>
        <taxon>Viridiplantae</taxon>
        <taxon>Chlorophyta</taxon>
        <taxon>core chlorophytes</taxon>
        <taxon>Chlorophyceae</taxon>
        <taxon>CS clade</taxon>
        <taxon>Chlamydomonadales</taxon>
        <taxon>Tetrabaenaceae</taxon>
        <taxon>Tetrabaena</taxon>
    </lineage>
</organism>
<dbReference type="PROSITE" id="PS50125">
    <property type="entry name" value="GUANYLATE_CYCLASE_2"/>
    <property type="match status" value="1"/>
</dbReference>
<comment type="caution">
    <text evidence="3">The sequence shown here is derived from an EMBL/GenBank/DDBJ whole genome shotgun (WGS) entry which is preliminary data.</text>
</comment>
<dbReference type="Gene3D" id="3.30.70.1230">
    <property type="entry name" value="Nucleotide cyclase"/>
    <property type="match status" value="1"/>
</dbReference>
<feature type="domain" description="Guanylate cyclase" evidence="2">
    <location>
        <begin position="512"/>
        <end position="566"/>
    </location>
</feature>
<feature type="compositionally biased region" description="Polar residues" evidence="1">
    <location>
        <begin position="664"/>
        <end position="673"/>
    </location>
</feature>
<evidence type="ECO:0000313" key="3">
    <source>
        <dbReference type="EMBL" id="PNH00256.1"/>
    </source>
</evidence>
<accession>A0A2J7ZJ18</accession>